<dbReference type="EMBL" id="PFHH01000040">
    <property type="protein sequence ID" value="PIW89955.1"/>
    <property type="molecule type" value="Genomic_DNA"/>
</dbReference>
<evidence type="ECO:0000313" key="2">
    <source>
        <dbReference type="Proteomes" id="UP000229238"/>
    </source>
</evidence>
<dbReference type="Proteomes" id="UP000229238">
    <property type="component" value="Unassembled WGS sequence"/>
</dbReference>
<reference evidence="2" key="1">
    <citation type="submission" date="2017-09" db="EMBL/GenBank/DDBJ databases">
        <title>Depth-based differentiation of microbial function through sediment-hosted aquifers and enrichment of novel symbionts in the deep terrestrial subsurface.</title>
        <authorList>
            <person name="Probst A.J."/>
            <person name="Ladd B."/>
            <person name="Jarett J.K."/>
            <person name="Geller-Mcgrath D.E."/>
            <person name="Sieber C.M.K."/>
            <person name="Emerson J.B."/>
            <person name="Anantharaman K."/>
            <person name="Thomas B.C."/>
            <person name="Malmstrom R."/>
            <person name="Stieglmeier M."/>
            <person name="Klingl A."/>
            <person name="Woyke T."/>
            <person name="Ryan C.M."/>
            <person name="Banfield J.F."/>
        </authorList>
    </citation>
    <scope>NUCLEOTIDE SEQUENCE [LARGE SCALE GENOMIC DNA]</scope>
</reference>
<gene>
    <name evidence="1" type="ORF">COZ92_02150</name>
</gene>
<name>A0A2M7IJN3_9BACT</name>
<feature type="non-terminal residue" evidence="1">
    <location>
        <position position="1"/>
    </location>
</feature>
<dbReference type="AlphaFoldDB" id="A0A2M7IJN3"/>
<protein>
    <submittedName>
        <fullName evidence="1">Uncharacterized protein</fullName>
    </submittedName>
</protein>
<accession>A0A2M7IJN3</accession>
<organism evidence="1 2">
    <name type="scientific">Candidatus Nealsonbacteria bacterium CG_4_8_14_3_um_filter_40_11</name>
    <dbReference type="NCBI Taxonomy" id="1974690"/>
    <lineage>
        <taxon>Bacteria</taxon>
        <taxon>Candidatus Nealsoniibacteriota</taxon>
    </lineage>
</organism>
<evidence type="ECO:0000313" key="1">
    <source>
        <dbReference type="EMBL" id="PIW89955.1"/>
    </source>
</evidence>
<proteinExistence type="predicted"/>
<comment type="caution">
    <text evidence="1">The sequence shown here is derived from an EMBL/GenBank/DDBJ whole genome shotgun (WGS) entry which is preliminary data.</text>
</comment>
<sequence length="87" mass="9796">KRGSSNSSNSRKAKLSSPFQLIVTCPEQVEGWVERWDPSTKFCKIIQSDDLSHETPIRGRSSREFTKFILSGNKSQNGKAKLVRGKN</sequence>